<dbReference type="Proteomes" id="UP001296943">
    <property type="component" value="Unassembled WGS sequence"/>
</dbReference>
<dbReference type="EMBL" id="JAFBDR010000009">
    <property type="protein sequence ID" value="MBM7571555.1"/>
    <property type="molecule type" value="Genomic_DNA"/>
</dbReference>
<sequence length="80" mass="9601">MSEKKKVIYVKDLVIKAENVHIEPPRPRPRPVDPFFGPRRAEVEEEAVEEKVEEEVEERDDDDDHDDDQKDDERRPFSWI</sequence>
<reference evidence="2 3" key="1">
    <citation type="submission" date="2021-01" db="EMBL/GenBank/DDBJ databases">
        <title>Genomic Encyclopedia of Type Strains, Phase IV (KMG-IV): sequencing the most valuable type-strain genomes for metagenomic binning, comparative biology and taxonomic classification.</title>
        <authorList>
            <person name="Goeker M."/>
        </authorList>
    </citation>
    <scope>NUCLEOTIDE SEQUENCE [LARGE SCALE GENOMIC DNA]</scope>
    <source>
        <strain evidence="2 3">DSM 23711</strain>
    </source>
</reference>
<evidence type="ECO:0000313" key="3">
    <source>
        <dbReference type="Proteomes" id="UP001296943"/>
    </source>
</evidence>
<accession>A0ABS2N0C5</accession>
<dbReference type="RefSeq" id="WP_204499259.1">
    <property type="nucleotide sequence ID" value="NZ_JAFBDR010000009.1"/>
</dbReference>
<evidence type="ECO:0008006" key="4">
    <source>
        <dbReference type="Google" id="ProtNLM"/>
    </source>
</evidence>
<evidence type="ECO:0000256" key="1">
    <source>
        <dbReference type="SAM" id="MobiDB-lite"/>
    </source>
</evidence>
<comment type="caution">
    <text evidence="2">The sequence shown here is derived from an EMBL/GenBank/DDBJ whole genome shotgun (WGS) entry which is preliminary data.</text>
</comment>
<feature type="region of interest" description="Disordered" evidence="1">
    <location>
        <begin position="23"/>
        <end position="80"/>
    </location>
</feature>
<name>A0ABS2N0C5_9BACI</name>
<proteinExistence type="predicted"/>
<feature type="compositionally biased region" description="Basic and acidic residues" evidence="1">
    <location>
        <begin position="67"/>
        <end position="80"/>
    </location>
</feature>
<evidence type="ECO:0000313" key="2">
    <source>
        <dbReference type="EMBL" id="MBM7571555.1"/>
    </source>
</evidence>
<feature type="compositionally biased region" description="Acidic residues" evidence="1">
    <location>
        <begin position="43"/>
        <end position="66"/>
    </location>
</feature>
<organism evidence="2 3">
    <name type="scientific">Aquibacillus albus</name>
    <dbReference type="NCBI Taxonomy" id="1168171"/>
    <lineage>
        <taxon>Bacteria</taxon>
        <taxon>Bacillati</taxon>
        <taxon>Bacillota</taxon>
        <taxon>Bacilli</taxon>
        <taxon>Bacillales</taxon>
        <taxon>Bacillaceae</taxon>
        <taxon>Aquibacillus</taxon>
    </lineage>
</organism>
<keyword evidence="3" id="KW-1185">Reference proteome</keyword>
<gene>
    <name evidence="2" type="ORF">JOC48_002051</name>
</gene>
<protein>
    <recommendedName>
        <fullName evidence="4">Spore coat protein</fullName>
    </recommendedName>
</protein>